<gene>
    <name evidence="7" type="ORF">Esi_0013_0016</name>
</gene>
<dbReference type="PROSITE" id="PS51450">
    <property type="entry name" value="LRR"/>
    <property type="match status" value="2"/>
</dbReference>
<evidence type="ECO:0000256" key="1">
    <source>
        <dbReference type="ARBA" id="ARBA00004138"/>
    </source>
</evidence>
<dbReference type="SMART" id="SM00365">
    <property type="entry name" value="LRR_SD22"/>
    <property type="match status" value="4"/>
</dbReference>
<dbReference type="InterPro" id="IPR050576">
    <property type="entry name" value="Cilia_flagella_integrity"/>
</dbReference>
<dbReference type="PANTHER" id="PTHR45973">
    <property type="entry name" value="PROTEIN PHOSPHATASE 1 REGULATORY SUBUNIT SDS22-RELATED"/>
    <property type="match status" value="1"/>
</dbReference>
<dbReference type="OrthoDB" id="7451790at2759"/>
<evidence type="ECO:0000256" key="2">
    <source>
        <dbReference type="ARBA" id="ARBA00022614"/>
    </source>
</evidence>
<dbReference type="InParanoid" id="D8LE54"/>
<dbReference type="Pfam" id="PF12799">
    <property type="entry name" value="LRR_4"/>
    <property type="match status" value="1"/>
</dbReference>
<dbReference type="InterPro" id="IPR032675">
    <property type="entry name" value="LRR_dom_sf"/>
</dbReference>
<dbReference type="InterPro" id="IPR025875">
    <property type="entry name" value="Leu-rich_rpt_4"/>
</dbReference>
<keyword evidence="8" id="KW-1185">Reference proteome</keyword>
<feature type="region of interest" description="Disordered" evidence="6">
    <location>
        <begin position="187"/>
        <end position="212"/>
    </location>
</feature>
<accession>D8LE54</accession>
<evidence type="ECO:0000313" key="7">
    <source>
        <dbReference type="EMBL" id="CBN74126.1"/>
    </source>
</evidence>
<dbReference type="STRING" id="2880.D8LE54"/>
<dbReference type="Gene3D" id="3.80.10.10">
    <property type="entry name" value="Ribonuclease Inhibitor"/>
    <property type="match status" value="1"/>
</dbReference>
<dbReference type="eggNOG" id="KOG0531">
    <property type="taxonomic scope" value="Eukaryota"/>
</dbReference>
<evidence type="ECO:0000256" key="3">
    <source>
        <dbReference type="ARBA" id="ARBA00022737"/>
    </source>
</evidence>
<keyword evidence="5" id="KW-0966">Cell projection</keyword>
<proteinExistence type="predicted"/>
<feature type="compositionally biased region" description="Basic and acidic residues" evidence="6">
    <location>
        <begin position="191"/>
        <end position="212"/>
    </location>
</feature>
<reference evidence="7 8" key="1">
    <citation type="journal article" date="2010" name="Nature">
        <title>The Ectocarpus genome and the independent evolution of multicellularity in brown algae.</title>
        <authorList>
            <person name="Cock J.M."/>
            <person name="Sterck L."/>
            <person name="Rouze P."/>
            <person name="Scornet D."/>
            <person name="Allen A.E."/>
            <person name="Amoutzias G."/>
            <person name="Anthouard V."/>
            <person name="Artiguenave F."/>
            <person name="Aury J.M."/>
            <person name="Badger J.H."/>
            <person name="Beszteri B."/>
            <person name="Billiau K."/>
            <person name="Bonnet E."/>
            <person name="Bothwell J.H."/>
            <person name="Bowler C."/>
            <person name="Boyen C."/>
            <person name="Brownlee C."/>
            <person name="Carrano C.J."/>
            <person name="Charrier B."/>
            <person name="Cho G.Y."/>
            <person name="Coelho S.M."/>
            <person name="Collen J."/>
            <person name="Corre E."/>
            <person name="Da Silva C."/>
            <person name="Delage L."/>
            <person name="Delaroque N."/>
            <person name="Dittami S.M."/>
            <person name="Doulbeau S."/>
            <person name="Elias M."/>
            <person name="Farnham G."/>
            <person name="Gachon C.M."/>
            <person name="Gschloessl B."/>
            <person name="Heesch S."/>
            <person name="Jabbari K."/>
            <person name="Jubin C."/>
            <person name="Kawai H."/>
            <person name="Kimura K."/>
            <person name="Kloareg B."/>
            <person name="Kupper F.C."/>
            <person name="Lang D."/>
            <person name="Le Bail A."/>
            <person name="Leblanc C."/>
            <person name="Lerouge P."/>
            <person name="Lohr M."/>
            <person name="Lopez P.J."/>
            <person name="Martens C."/>
            <person name="Maumus F."/>
            <person name="Michel G."/>
            <person name="Miranda-Saavedra D."/>
            <person name="Morales J."/>
            <person name="Moreau H."/>
            <person name="Motomura T."/>
            <person name="Nagasato C."/>
            <person name="Napoli C.A."/>
            <person name="Nelson D.R."/>
            <person name="Nyvall-Collen P."/>
            <person name="Peters A.F."/>
            <person name="Pommier C."/>
            <person name="Potin P."/>
            <person name="Poulain J."/>
            <person name="Quesneville H."/>
            <person name="Read B."/>
            <person name="Rensing S.A."/>
            <person name="Ritter A."/>
            <person name="Rousvoal S."/>
            <person name="Samanta M."/>
            <person name="Samson G."/>
            <person name="Schroeder D.C."/>
            <person name="Segurens B."/>
            <person name="Strittmatter M."/>
            <person name="Tonon T."/>
            <person name="Tregear J.W."/>
            <person name="Valentin K."/>
            <person name="von Dassow P."/>
            <person name="Yamagishi T."/>
            <person name="Van de Peer Y."/>
            <person name="Wincker P."/>
        </authorList>
    </citation>
    <scope>NUCLEOTIDE SEQUENCE [LARGE SCALE GENOMIC DNA]</scope>
    <source>
        <strain evidence="8">Ec32 / CCAP1310/4</strain>
    </source>
</reference>
<keyword evidence="2" id="KW-0433">Leucine-rich repeat</keyword>
<evidence type="ECO:0000256" key="4">
    <source>
        <dbReference type="ARBA" id="ARBA00023069"/>
    </source>
</evidence>
<dbReference type="InterPro" id="IPR001611">
    <property type="entry name" value="Leu-rich_rpt"/>
</dbReference>
<protein>
    <submittedName>
        <fullName evidence="7">Hypothetical leucine rich repeat protein</fullName>
    </submittedName>
</protein>
<keyword evidence="3" id="KW-0677">Repeat</keyword>
<organism evidence="7 8">
    <name type="scientific">Ectocarpus siliculosus</name>
    <name type="common">Brown alga</name>
    <name type="synonym">Conferva siliculosa</name>
    <dbReference type="NCBI Taxonomy" id="2880"/>
    <lineage>
        <taxon>Eukaryota</taxon>
        <taxon>Sar</taxon>
        <taxon>Stramenopiles</taxon>
        <taxon>Ochrophyta</taxon>
        <taxon>PX clade</taxon>
        <taxon>Phaeophyceae</taxon>
        <taxon>Ectocarpales</taxon>
        <taxon>Ectocarpaceae</taxon>
        <taxon>Ectocarpus</taxon>
    </lineage>
</organism>
<dbReference type="SUPFAM" id="SSF52058">
    <property type="entry name" value="L domain-like"/>
    <property type="match status" value="1"/>
</dbReference>
<evidence type="ECO:0000256" key="5">
    <source>
        <dbReference type="ARBA" id="ARBA00023273"/>
    </source>
</evidence>
<evidence type="ECO:0000256" key="6">
    <source>
        <dbReference type="SAM" id="MobiDB-lite"/>
    </source>
</evidence>
<comment type="subcellular location">
    <subcellularLocation>
        <location evidence="1">Cell projection</location>
        <location evidence="1">Cilium</location>
    </subcellularLocation>
</comment>
<keyword evidence="4" id="KW-0969">Cilium</keyword>
<sequence length="329" mass="37373">MKLIEECTAGISNGVAGSPEERAADLLKVEVLRLDWQRIASIQNLDIFTHLRELYLQHNRIHVIEELDTLRNLEFLALGSNRIRRLENLRHLRKLQVLDLSANVIEDFDTQELPPALVILNLSSNLCCLDPDFRQRVISCLPGLMQLQQASRFCTENGLHGDDDKRNLAGQMEEAIAGLKARHISTGRVISDSERDSEEAHRKGPDRTDRHETDARLHAIVRLQKARARVMEESTTSFEQHKKLLLAATRKLVEQKTAAAHGRSDALEEDITKILEDARAELQLRRARVSAENRRFATDMREKVERVLADRRQESQSVVGARAVAISPK</sequence>
<name>D8LE54_ECTSI</name>
<dbReference type="Proteomes" id="UP000002630">
    <property type="component" value="Unassembled WGS sequence"/>
</dbReference>
<dbReference type="AlphaFoldDB" id="D8LE54"/>
<evidence type="ECO:0000313" key="8">
    <source>
        <dbReference type="Proteomes" id="UP000002630"/>
    </source>
</evidence>
<dbReference type="PANTHER" id="PTHR45973:SF9">
    <property type="entry name" value="LEUCINE-RICH REPEAT-CONTAINING PROTEIN 46"/>
    <property type="match status" value="1"/>
</dbReference>
<dbReference type="EMBL" id="FN649760">
    <property type="protein sequence ID" value="CBN74126.1"/>
    <property type="molecule type" value="Genomic_DNA"/>
</dbReference>